<dbReference type="HOGENOM" id="CLU_094841_0_0_2"/>
<evidence type="ECO:0000256" key="1">
    <source>
        <dbReference type="SAM" id="MobiDB-lite"/>
    </source>
</evidence>
<sequence length="250" mass="27369">MLRIIMDFISASSPSKLPVIGVLVDASTYKHLLYLLMALPLGFAYSALFSILVVGIALTVIGIGVLILLAALFITRGIARFERWLANQLLDVELDTYDDVATDTDSTFGDLTKYLEAASTWRGVGFLSMKFFIAVFALIPLFVLANGLSLLVAPLRYPYTARLGEVNDEPVRWSIETFPEALLAGLVGVVGILIMFHLANLSAYITRHMATALLGVEMSTVDGKTTSRTRQDTSSTTTGHTTNKYSHREK</sequence>
<organism evidence="4 5">
    <name type="scientific">Haloquadratum walsbyi (strain DSM 16790 / HBSQ001)</name>
    <dbReference type="NCBI Taxonomy" id="362976"/>
    <lineage>
        <taxon>Archaea</taxon>
        <taxon>Methanobacteriati</taxon>
        <taxon>Methanobacteriota</taxon>
        <taxon>Stenosarchaea group</taxon>
        <taxon>Halobacteria</taxon>
        <taxon>Halobacteriales</taxon>
        <taxon>Haloferacaceae</taxon>
        <taxon>Haloquadratum</taxon>
    </lineage>
</organism>
<accession>Q18IX2</accession>
<dbReference type="eggNOG" id="arCOG03085">
    <property type="taxonomic scope" value="Archaea"/>
</dbReference>
<dbReference type="Pfam" id="PF13796">
    <property type="entry name" value="Sensor"/>
    <property type="match status" value="1"/>
</dbReference>
<reference evidence="4 5" key="1">
    <citation type="journal article" date="2006" name="BMC Genomics">
        <title>The genome of the square archaeon Haloquadratum walsbyi: life at the limits of water activity.</title>
        <authorList>
            <person name="Bolhuis H.H."/>
            <person name="Palm P.P."/>
            <person name="Wende A.W."/>
            <person name="Falb M.M."/>
            <person name="Rampp M.M."/>
            <person name="Rodriguez-Valera F.F."/>
            <person name="Pfeiffer F.F."/>
            <person name="Oesterhelt D.D."/>
        </authorList>
    </citation>
    <scope>NUCLEOTIDE SEQUENCE [LARGE SCALE GENOMIC DNA]</scope>
    <source>
        <strain evidence="5">DSM 16790 / HBSQ001</strain>
    </source>
</reference>
<evidence type="ECO:0000313" key="5">
    <source>
        <dbReference type="Proteomes" id="UP000001975"/>
    </source>
</evidence>
<dbReference type="EMBL" id="AM180088">
    <property type="protein sequence ID" value="CAJ52042.1"/>
    <property type="molecule type" value="Genomic_DNA"/>
</dbReference>
<protein>
    <recommendedName>
        <fullName evidence="3">Putative sensor domain-containing protein</fullName>
    </recommendedName>
</protein>
<feature type="domain" description="Putative sensor" evidence="3">
    <location>
        <begin position="34"/>
        <end position="214"/>
    </location>
</feature>
<dbReference type="KEGG" id="hwa:HQ_1914A"/>
<keyword evidence="2" id="KW-1133">Transmembrane helix</keyword>
<name>Q18IX2_HALWD</name>
<keyword evidence="2" id="KW-0812">Transmembrane</keyword>
<gene>
    <name evidence="4" type="ordered locus">HQ_1914A</name>
</gene>
<feature type="compositionally biased region" description="Low complexity" evidence="1">
    <location>
        <begin position="226"/>
        <end position="242"/>
    </location>
</feature>
<evidence type="ECO:0000313" key="4">
    <source>
        <dbReference type="EMBL" id="CAJ52042.1"/>
    </source>
</evidence>
<keyword evidence="5" id="KW-1185">Reference proteome</keyword>
<proteinExistence type="predicted"/>
<evidence type="ECO:0000259" key="3">
    <source>
        <dbReference type="Pfam" id="PF13796"/>
    </source>
</evidence>
<dbReference type="AlphaFoldDB" id="Q18IX2"/>
<feature type="transmembrane region" description="Helical" evidence="2">
    <location>
        <begin position="181"/>
        <end position="199"/>
    </location>
</feature>
<dbReference type="RefSeq" id="WP_011571187.1">
    <property type="nucleotide sequence ID" value="NC_008212.1"/>
</dbReference>
<dbReference type="InterPro" id="IPR025828">
    <property type="entry name" value="Put_sensor_dom"/>
</dbReference>
<dbReference type="GeneID" id="4194700"/>
<feature type="transmembrane region" description="Helical" evidence="2">
    <location>
        <begin position="43"/>
        <end position="74"/>
    </location>
</feature>
<evidence type="ECO:0000256" key="2">
    <source>
        <dbReference type="SAM" id="Phobius"/>
    </source>
</evidence>
<dbReference type="Proteomes" id="UP000001975">
    <property type="component" value="Chromosome"/>
</dbReference>
<keyword evidence="2" id="KW-0472">Membrane</keyword>
<feature type="transmembrane region" description="Helical" evidence="2">
    <location>
        <begin position="131"/>
        <end position="153"/>
    </location>
</feature>
<feature type="region of interest" description="Disordered" evidence="1">
    <location>
        <begin position="224"/>
        <end position="250"/>
    </location>
</feature>